<keyword evidence="2" id="KW-1185">Reference proteome</keyword>
<proteinExistence type="predicted"/>
<evidence type="ECO:0000313" key="2">
    <source>
        <dbReference type="Proteomes" id="UP000593601"/>
    </source>
</evidence>
<evidence type="ECO:0000313" key="1">
    <source>
        <dbReference type="EMBL" id="QOV18755.1"/>
    </source>
</evidence>
<dbReference type="Proteomes" id="UP000593601">
    <property type="component" value="Chromosome"/>
</dbReference>
<dbReference type="RefSeq" id="WP_193735117.1">
    <property type="nucleotide sequence ID" value="NZ_CP063304.1"/>
</dbReference>
<dbReference type="Gene3D" id="2.115.10.20">
    <property type="entry name" value="Glycosyl hydrolase domain, family 43"/>
    <property type="match status" value="1"/>
</dbReference>
<dbReference type="KEGG" id="bliq:INP51_12180"/>
<gene>
    <name evidence="1" type="ORF">INP51_12180</name>
</gene>
<protein>
    <submittedName>
        <fullName evidence="1">Glycosyl hydrolase</fullName>
    </submittedName>
</protein>
<keyword evidence="1" id="KW-0378">Hydrolase</keyword>
<dbReference type="InterPro" id="IPR023296">
    <property type="entry name" value="Glyco_hydro_beta-prop_sf"/>
</dbReference>
<dbReference type="CDD" id="cd08984">
    <property type="entry name" value="GH43-like"/>
    <property type="match status" value="1"/>
</dbReference>
<organism evidence="1 2">
    <name type="scientific">Blautia liquoris</name>
    <dbReference type="NCBI Taxonomy" id="2779518"/>
    <lineage>
        <taxon>Bacteria</taxon>
        <taxon>Bacillati</taxon>
        <taxon>Bacillota</taxon>
        <taxon>Clostridia</taxon>
        <taxon>Lachnospirales</taxon>
        <taxon>Lachnospiraceae</taxon>
        <taxon>Blautia</taxon>
    </lineage>
</organism>
<accession>A0A7M2REJ2</accession>
<dbReference type="GO" id="GO:0016787">
    <property type="term" value="F:hydrolase activity"/>
    <property type="evidence" value="ECO:0007669"/>
    <property type="project" value="UniProtKB-KW"/>
</dbReference>
<dbReference type="AlphaFoldDB" id="A0A7M2REJ2"/>
<name>A0A7M2REJ2_9FIRM</name>
<dbReference type="EMBL" id="CP063304">
    <property type="protein sequence ID" value="QOV18755.1"/>
    <property type="molecule type" value="Genomic_DNA"/>
</dbReference>
<sequence length="314" mass="36436">MNKIITPNAPLFRDPIYDGAADPVIIWNKQEKSWWIFYTNRRASCVNYGVSFVHGTDIGIASSNDYGRTWIYRGIAQGLQYEKGRNTYWAPEIIEHEGIYHMYVSYVRGIPCTWDQPRTILHYTSDNLWDWEFDSPLSLSSNKVIDACVILCPDGRFKMWYKDEIHDSHTYTAYSDDLYSWTVGGPEITDCPHEGPNVFLFKNHYWMITDPWEGLGVYRSDDLQHWERCPNILNQPGNRTDDGAIGSHGDVLVHRGHAYIFYFTHPEASHEGDRCSEINSGYHYRRSSIQAAELFLVGNHLECDRDNVALDLEY</sequence>
<dbReference type="SUPFAM" id="SSF75005">
    <property type="entry name" value="Arabinanase/levansucrase/invertase"/>
    <property type="match status" value="1"/>
</dbReference>
<reference evidence="1 2" key="1">
    <citation type="submission" date="2020-10" db="EMBL/GenBank/DDBJ databases">
        <title>Blautia liquoris sp.nov., isolated from the mud in a fermentation cellar used for the production of Chinese strong-flavoured liquor.</title>
        <authorList>
            <person name="Lu L."/>
        </authorList>
    </citation>
    <scope>NUCLEOTIDE SEQUENCE [LARGE SCALE GENOMIC DNA]</scope>
    <source>
        <strain evidence="1 2">LZLJ-3</strain>
    </source>
</reference>